<dbReference type="PROSITE" id="PS00972">
    <property type="entry name" value="USP_1"/>
    <property type="match status" value="1"/>
</dbReference>
<dbReference type="RefSeq" id="XP_068355489.1">
    <property type="nucleotide sequence ID" value="XM_068493547.1"/>
</dbReference>
<keyword evidence="4" id="KW-0645">Protease</keyword>
<feature type="compositionally biased region" description="Low complexity" evidence="9">
    <location>
        <begin position="1052"/>
        <end position="1066"/>
    </location>
</feature>
<feature type="region of interest" description="Disordered" evidence="9">
    <location>
        <begin position="1052"/>
        <end position="1114"/>
    </location>
</feature>
<dbReference type="PROSITE" id="PS00973">
    <property type="entry name" value="USP_2"/>
    <property type="match status" value="1"/>
</dbReference>
<feature type="region of interest" description="Disordered" evidence="9">
    <location>
        <begin position="335"/>
        <end position="360"/>
    </location>
</feature>
<evidence type="ECO:0000256" key="8">
    <source>
        <dbReference type="SAM" id="Coils"/>
    </source>
</evidence>
<proteinExistence type="inferred from homology"/>
<dbReference type="InterPro" id="IPR018200">
    <property type="entry name" value="USP_CS"/>
</dbReference>
<evidence type="ECO:0000259" key="10">
    <source>
        <dbReference type="PROSITE" id="PS50235"/>
    </source>
</evidence>
<dbReference type="InterPro" id="IPR050185">
    <property type="entry name" value="Ub_carboxyl-term_hydrolase"/>
</dbReference>
<keyword evidence="13" id="KW-1185">Reference proteome</keyword>
<comment type="catalytic activity">
    <reaction evidence="1">
        <text>Thiol-dependent hydrolysis of ester, thioester, amide, peptide and isopeptide bonds formed by the C-terminal Gly of ubiquitin (a 76-residue protein attached to proteins as an intracellular targeting signal).</text>
        <dbReference type="EC" id="3.4.19.12"/>
    </reaction>
</comment>
<feature type="compositionally biased region" description="Polar residues" evidence="9">
    <location>
        <begin position="1067"/>
        <end position="1077"/>
    </location>
</feature>
<dbReference type="InterPro" id="IPR028889">
    <property type="entry name" value="USP"/>
</dbReference>
<feature type="domain" description="DUSP" evidence="11">
    <location>
        <begin position="29"/>
        <end position="133"/>
    </location>
</feature>
<dbReference type="Pfam" id="PF06337">
    <property type="entry name" value="DUSP"/>
    <property type="match status" value="1"/>
</dbReference>
<feature type="compositionally biased region" description="Low complexity" evidence="9">
    <location>
        <begin position="1328"/>
        <end position="1338"/>
    </location>
</feature>
<protein>
    <recommendedName>
        <fullName evidence="3">ubiquitinyl hydrolase 1</fullName>
        <ecNumber evidence="3">3.4.19.12</ecNumber>
    </recommendedName>
</protein>
<evidence type="ECO:0000256" key="7">
    <source>
        <dbReference type="ARBA" id="ARBA00022807"/>
    </source>
</evidence>
<evidence type="ECO:0000256" key="6">
    <source>
        <dbReference type="ARBA" id="ARBA00022801"/>
    </source>
</evidence>
<evidence type="ECO:0000256" key="5">
    <source>
        <dbReference type="ARBA" id="ARBA00022786"/>
    </source>
</evidence>
<feature type="coiled-coil region" evidence="8">
    <location>
        <begin position="1179"/>
        <end position="1217"/>
    </location>
</feature>
<name>A0A1J4JTA1_9EUKA</name>
<dbReference type="InterPro" id="IPR006615">
    <property type="entry name" value="Pept_C19_DUSP"/>
</dbReference>
<dbReference type="Gene3D" id="3.90.70.10">
    <property type="entry name" value="Cysteine proteinases"/>
    <property type="match status" value="3"/>
</dbReference>
<gene>
    <name evidence="12" type="ORF">TRFO_07210</name>
</gene>
<keyword evidence="6" id="KW-0378">Hydrolase</keyword>
<dbReference type="SMART" id="SM00695">
    <property type="entry name" value="DUSP"/>
    <property type="match status" value="1"/>
</dbReference>
<evidence type="ECO:0000313" key="12">
    <source>
        <dbReference type="EMBL" id="OHT02353.1"/>
    </source>
</evidence>
<accession>A0A1J4JTA1</accession>
<dbReference type="OrthoDB" id="265776at2759"/>
<keyword evidence="7" id="KW-0788">Thiol protease</keyword>
<dbReference type="Proteomes" id="UP000179807">
    <property type="component" value="Unassembled WGS sequence"/>
</dbReference>
<keyword evidence="5" id="KW-0833">Ubl conjugation pathway</keyword>
<dbReference type="Gene3D" id="3.30.2230.10">
    <property type="entry name" value="DUSP-like"/>
    <property type="match status" value="1"/>
</dbReference>
<evidence type="ECO:0000256" key="3">
    <source>
        <dbReference type="ARBA" id="ARBA00012759"/>
    </source>
</evidence>
<keyword evidence="8" id="KW-0175">Coiled coil</keyword>
<dbReference type="EC" id="3.4.19.12" evidence="3"/>
<comment type="similarity">
    <text evidence="2">Belongs to the peptidase C19 family.</text>
</comment>
<evidence type="ECO:0000256" key="9">
    <source>
        <dbReference type="SAM" id="MobiDB-lite"/>
    </source>
</evidence>
<feature type="region of interest" description="Disordered" evidence="9">
    <location>
        <begin position="1307"/>
        <end position="1368"/>
    </location>
</feature>
<dbReference type="PROSITE" id="PS51283">
    <property type="entry name" value="DUSP"/>
    <property type="match status" value="1"/>
</dbReference>
<feature type="compositionally biased region" description="Polar residues" evidence="9">
    <location>
        <begin position="1353"/>
        <end position="1368"/>
    </location>
</feature>
<dbReference type="Pfam" id="PF00443">
    <property type="entry name" value="UCH"/>
    <property type="match status" value="1"/>
</dbReference>
<evidence type="ECO:0000256" key="2">
    <source>
        <dbReference type="ARBA" id="ARBA00009085"/>
    </source>
</evidence>
<feature type="region of interest" description="Disordered" evidence="9">
    <location>
        <begin position="1262"/>
        <end position="1282"/>
    </location>
</feature>
<dbReference type="VEuPathDB" id="TrichDB:TRFO_07210"/>
<feature type="compositionally biased region" description="Polar residues" evidence="9">
    <location>
        <begin position="1264"/>
        <end position="1282"/>
    </location>
</feature>
<feature type="domain" description="USP" evidence="10">
    <location>
        <begin position="422"/>
        <end position="1052"/>
    </location>
</feature>
<dbReference type="PROSITE" id="PS50235">
    <property type="entry name" value="USP_3"/>
    <property type="match status" value="1"/>
</dbReference>
<reference evidence="12" key="1">
    <citation type="submission" date="2016-10" db="EMBL/GenBank/DDBJ databases">
        <authorList>
            <person name="Benchimol M."/>
            <person name="Almeida L.G."/>
            <person name="Vasconcelos A.T."/>
            <person name="Perreira-Neves A."/>
            <person name="Rosa I.A."/>
            <person name="Tasca T."/>
            <person name="Bogo M.R."/>
            <person name="de Souza W."/>
        </authorList>
    </citation>
    <scope>NUCLEOTIDE SEQUENCE [LARGE SCALE GENOMIC DNA]</scope>
    <source>
        <strain evidence="12">K</strain>
    </source>
</reference>
<organism evidence="12 13">
    <name type="scientific">Tritrichomonas foetus</name>
    <dbReference type="NCBI Taxonomy" id="1144522"/>
    <lineage>
        <taxon>Eukaryota</taxon>
        <taxon>Metamonada</taxon>
        <taxon>Parabasalia</taxon>
        <taxon>Tritrichomonadida</taxon>
        <taxon>Tritrichomonadidae</taxon>
        <taxon>Tritrichomonas</taxon>
    </lineage>
</organism>
<dbReference type="InterPro" id="IPR001394">
    <property type="entry name" value="Peptidase_C19_UCH"/>
</dbReference>
<dbReference type="SUPFAM" id="SSF143791">
    <property type="entry name" value="DUSP-like"/>
    <property type="match status" value="1"/>
</dbReference>
<feature type="compositionally biased region" description="Basic residues" evidence="9">
    <location>
        <begin position="1343"/>
        <end position="1352"/>
    </location>
</feature>
<evidence type="ECO:0000256" key="4">
    <source>
        <dbReference type="ARBA" id="ARBA00022670"/>
    </source>
</evidence>
<evidence type="ECO:0000256" key="1">
    <source>
        <dbReference type="ARBA" id="ARBA00000707"/>
    </source>
</evidence>
<comment type="caution">
    <text evidence="12">The sequence shown here is derived from an EMBL/GenBank/DDBJ whole genome shotgun (WGS) entry which is preliminary data.</text>
</comment>
<feature type="compositionally biased region" description="Pro residues" evidence="9">
    <location>
        <begin position="1086"/>
        <end position="1107"/>
    </location>
</feature>
<dbReference type="PANTHER" id="PTHR21646:SF24">
    <property type="entry name" value="UBIQUITIN CARBOXYL-TERMINAL HYDROLASE"/>
    <property type="match status" value="1"/>
</dbReference>
<dbReference type="EMBL" id="MLAK01000871">
    <property type="protein sequence ID" value="OHT02353.1"/>
    <property type="molecule type" value="Genomic_DNA"/>
</dbReference>
<dbReference type="SUPFAM" id="SSF54001">
    <property type="entry name" value="Cysteine proteinases"/>
    <property type="match status" value="1"/>
</dbReference>
<dbReference type="GO" id="GO:0004843">
    <property type="term" value="F:cysteine-type deubiquitinase activity"/>
    <property type="evidence" value="ECO:0007669"/>
    <property type="project" value="UniProtKB-EC"/>
</dbReference>
<feature type="region of interest" description="Disordered" evidence="9">
    <location>
        <begin position="392"/>
        <end position="411"/>
    </location>
</feature>
<evidence type="ECO:0000259" key="11">
    <source>
        <dbReference type="PROSITE" id="PS51283"/>
    </source>
</evidence>
<dbReference type="PANTHER" id="PTHR21646">
    <property type="entry name" value="UBIQUITIN CARBOXYL-TERMINAL HYDROLASE"/>
    <property type="match status" value="1"/>
</dbReference>
<sequence length="1439" mass="168295">MNLKYHKIMADSPYQTNTRQISTPCSHIPPPEEQVRIIRSLMSENCLKCAENGAFVISAKWFAKWKQIVGFSDEPPIPRATIPQIDNSDIIKKGELDYSLKENFDYFVILPEVWNQLLEWFNGGPPICVPVRYNLDRKPTPLIHPFTVLVTYGDSQNVPFQVFNQTYFFELEDQVRSQFKISKSVEIRMIDPERRRPFNGRNTMQSCKIDSQAKLLADYKVMKTGSWHFDLTKHSIKESEALNNGTFTNSFLRDFTNNLKKSYLAKHSFKNIQNQDVSGNDVFQVYYSSNDTNNNDNNEYQMNNNRNLNILNSNNYNNRNSTNNTATTRINNQIKEQTNSQKENNPQIENNSQMKKNPQIETNSQIENNSQMEKNPQMNSESDVTINKFKNENNSFFDPNETPVDDSADKYSSDDIKGPGICGLRNLGNTCYFNSALQCLLHIPAFSEYFFNINWKTCINMTNRIGSKGEITSAYAALNDDFWSGKYSIIPPLKLKETIGKFAIQFAGTAQQDAHELLTFLLDGIHEDLNRSSVKTSFPPQRTNGTQDVAAAKDRWNRHKYKNDSIVVDLFHGLLRSQVTCPLCHKMTVVFDPYMTLSLPLAKPKFHTLSIIFVPYDFQLPYQKFQIIFQYPNEIIPIICQHVGRMMNIVIVNRQRVGDENRFSWGYFDDRPYTDYYAIEVPNIYTNYNPQHNNDQPYNHSQFNNPNASHNGVMYDGPVLMKFVACVLKVKQRKEIIIDETRRTVTKEISAPFLIPVENFLISREAFHQKVDQYFNFLWMKNAETVYDQTTTDKITDFITKMASNRDSEINFKDQRLIVDFPDEYYIINNREQYFKEAPYFPLVSHIFYTIYVNPECMSLPNFNFYSYLFHIDDVKCIPGYQTKEKITLEKCFSYFSEPEILDFNNKWYCHHCRQEVTANKKMDIWSAPKILIIQLKRFVSQNGFMKKIDCDVQYPSVLDMSPYLVDPDKTEKCEYQLIGVSEHMGGLAGGHYIAHAFVNAPNRLTKPLNIITPPAHSQTASVHSPNIHPQEALITKVNPYETANLFTQISPQSSSLQPPLIQTSSIQQAQSPSQWKPQFSIQPPISIPPPSPPLPPPLPPPPPNPQLAPSSQPQLLPTYHQQAYPQTQTYVSTQPQHQDYYQCIQFPSGIDTSYVLPPLQQTSQQPQQHTFLQIHQNQISLQQQYQEQQQQYQESLNKYEESFKRYQQQQQLYDQQKHLFQQQQQLYDQQKHLFQQQQQQQQLYQQQQRLNYSLYPEYKEYQHPSQQHKFQQPESHNPQNMYQQHDLYQPDLCHHDIEINGPFKSESQQKHEERYLQQQELQKQEPQKQQQQQQSQSNSTMKTRRQTHTSNKKTNQFPTPQITQEYNQTDTKENLHDFIDDPNNAMNHTEVNQTKRGRLKKVIKSWYRFNDSTVTKETLEDAHTHNAYLLFYEKITKE</sequence>
<dbReference type="InterPro" id="IPR038765">
    <property type="entry name" value="Papain-like_cys_pep_sf"/>
</dbReference>
<evidence type="ECO:0000313" key="13">
    <source>
        <dbReference type="Proteomes" id="UP000179807"/>
    </source>
</evidence>
<dbReference type="InterPro" id="IPR035927">
    <property type="entry name" value="DUSP-like_sf"/>
</dbReference>
<dbReference type="GO" id="GO:0016579">
    <property type="term" value="P:protein deubiquitination"/>
    <property type="evidence" value="ECO:0007669"/>
    <property type="project" value="InterPro"/>
</dbReference>
<dbReference type="GeneID" id="94828251"/>
<dbReference type="GO" id="GO:0006508">
    <property type="term" value="P:proteolysis"/>
    <property type="evidence" value="ECO:0007669"/>
    <property type="project" value="UniProtKB-KW"/>
</dbReference>